<dbReference type="Pfam" id="PF02325">
    <property type="entry name" value="CCB3_YggT"/>
    <property type="match status" value="1"/>
</dbReference>
<gene>
    <name evidence="1" type="ORF">METZ01_LOCUS357325</name>
</gene>
<sequence>MDLYSLVIVGAVIVSWTDLPPKHPVVQLISALTEPVLRPIRRVLPSMGGLDLSPMALLIGLQFLRQLFML</sequence>
<dbReference type="PANTHER" id="PTHR33219:SF14">
    <property type="entry name" value="PROTEIN COFACTOR ASSEMBLY OF COMPLEX C SUBUNIT B CCB3, CHLOROPLASTIC-RELATED"/>
    <property type="match status" value="1"/>
</dbReference>
<dbReference type="InterPro" id="IPR003425">
    <property type="entry name" value="CCB3/YggT"/>
</dbReference>
<protein>
    <recommendedName>
        <fullName evidence="2">YggT family protein</fullName>
    </recommendedName>
</protein>
<proteinExistence type="predicted"/>
<dbReference type="PANTHER" id="PTHR33219">
    <property type="entry name" value="YLMG HOMOLOG PROTEIN 2, CHLOROPLASTIC"/>
    <property type="match status" value="1"/>
</dbReference>
<reference evidence="1" key="1">
    <citation type="submission" date="2018-05" db="EMBL/GenBank/DDBJ databases">
        <authorList>
            <person name="Lanie J.A."/>
            <person name="Ng W.-L."/>
            <person name="Kazmierczak K.M."/>
            <person name="Andrzejewski T.M."/>
            <person name="Davidsen T.M."/>
            <person name="Wayne K.J."/>
            <person name="Tettelin H."/>
            <person name="Glass J.I."/>
            <person name="Rusch D."/>
            <person name="Podicherti R."/>
            <person name="Tsui H.-C.T."/>
            <person name="Winkler M.E."/>
        </authorList>
    </citation>
    <scope>NUCLEOTIDE SEQUENCE</scope>
</reference>
<accession>A0A382S6D4</accession>
<dbReference type="AlphaFoldDB" id="A0A382S6D4"/>
<dbReference type="EMBL" id="UINC01126167">
    <property type="protein sequence ID" value="SVD04471.1"/>
    <property type="molecule type" value="Genomic_DNA"/>
</dbReference>
<dbReference type="GO" id="GO:0016020">
    <property type="term" value="C:membrane"/>
    <property type="evidence" value="ECO:0007669"/>
    <property type="project" value="InterPro"/>
</dbReference>
<name>A0A382S6D4_9ZZZZ</name>
<organism evidence="1">
    <name type="scientific">marine metagenome</name>
    <dbReference type="NCBI Taxonomy" id="408172"/>
    <lineage>
        <taxon>unclassified sequences</taxon>
        <taxon>metagenomes</taxon>
        <taxon>ecological metagenomes</taxon>
    </lineage>
</organism>
<evidence type="ECO:0008006" key="2">
    <source>
        <dbReference type="Google" id="ProtNLM"/>
    </source>
</evidence>
<evidence type="ECO:0000313" key="1">
    <source>
        <dbReference type="EMBL" id="SVD04471.1"/>
    </source>
</evidence>